<feature type="domain" description="Min27-like integrase DNA-binding" evidence="1">
    <location>
        <begin position="1"/>
        <end position="65"/>
    </location>
</feature>
<evidence type="ECO:0000259" key="1">
    <source>
        <dbReference type="Pfam" id="PF12167"/>
    </source>
</evidence>
<sequence length="123" mass="14828">MAHIRIRPNGRIQFDLHLYGQRFREGTKMLATPQNISKAKAILKTINAEIDLGRFQYRAHFPKSKKASVFEQLQREKYPDHQYPFFDQFSEQWFLRQQAKWKNSYQQAVRNNLDKYLGMSQFK</sequence>
<reference evidence="2 3" key="1">
    <citation type="submission" date="2018-09" db="EMBL/GenBank/DDBJ databases">
        <title>Phylogeny of the Shewanellaceae, and recommendation for two new genera, Pseudoshewanella and Parashewanella.</title>
        <authorList>
            <person name="Wang G."/>
        </authorList>
    </citation>
    <scope>NUCLEOTIDE SEQUENCE [LARGE SCALE GENOMIC DNA]</scope>
    <source>
        <strain evidence="2 3">KCTC 22492</strain>
    </source>
</reference>
<dbReference type="Pfam" id="PF12167">
    <property type="entry name" value="Arm-DNA-bind_2"/>
    <property type="match status" value="1"/>
</dbReference>
<gene>
    <name evidence="2" type="ORF">D5R81_19530</name>
</gene>
<dbReference type="OrthoDB" id="5391994at2"/>
<comment type="caution">
    <text evidence="2">The sequence shown here is derived from an EMBL/GenBank/DDBJ whole genome shotgun (WGS) entry which is preliminary data.</text>
</comment>
<dbReference type="RefSeq" id="WP_121855239.1">
    <property type="nucleotide sequence ID" value="NZ_CP037952.1"/>
</dbReference>
<dbReference type="Proteomes" id="UP000273022">
    <property type="component" value="Unassembled WGS sequence"/>
</dbReference>
<proteinExistence type="predicted"/>
<organism evidence="2 3">
    <name type="scientific">Parashewanella spongiae</name>
    <dbReference type="NCBI Taxonomy" id="342950"/>
    <lineage>
        <taxon>Bacteria</taxon>
        <taxon>Pseudomonadati</taxon>
        <taxon>Pseudomonadota</taxon>
        <taxon>Gammaproteobacteria</taxon>
        <taxon>Alteromonadales</taxon>
        <taxon>Shewanellaceae</taxon>
        <taxon>Parashewanella</taxon>
    </lineage>
</organism>
<accession>A0A3A6T2P0</accession>
<evidence type="ECO:0000313" key="3">
    <source>
        <dbReference type="Proteomes" id="UP000273022"/>
    </source>
</evidence>
<keyword evidence="3" id="KW-1185">Reference proteome</keyword>
<protein>
    <submittedName>
        <fullName evidence="2">DUF3596 domain-containing protein</fullName>
    </submittedName>
</protein>
<dbReference type="AlphaFoldDB" id="A0A3A6T2P0"/>
<evidence type="ECO:0000313" key="2">
    <source>
        <dbReference type="EMBL" id="RJY02117.1"/>
    </source>
</evidence>
<name>A0A3A6T2P0_9GAMM</name>
<dbReference type="EMBL" id="QYYH01000233">
    <property type="protein sequence ID" value="RJY02117.1"/>
    <property type="molecule type" value="Genomic_DNA"/>
</dbReference>
<dbReference type="InterPro" id="IPR022000">
    <property type="entry name" value="Min27-like_integrase_DNA_bind"/>
</dbReference>